<dbReference type="GO" id="GO:0016787">
    <property type="term" value="F:hydrolase activity"/>
    <property type="evidence" value="ECO:0007669"/>
    <property type="project" value="UniProtKB-KW"/>
</dbReference>
<organism evidence="4 5">
    <name type="scientific">Devosia soli</name>
    <dbReference type="NCBI Taxonomy" id="361041"/>
    <lineage>
        <taxon>Bacteria</taxon>
        <taxon>Pseudomonadati</taxon>
        <taxon>Pseudomonadota</taxon>
        <taxon>Alphaproteobacteria</taxon>
        <taxon>Hyphomicrobiales</taxon>
        <taxon>Devosiaceae</taxon>
        <taxon>Devosia</taxon>
    </lineage>
</organism>
<dbReference type="OrthoDB" id="9761969at2"/>
<dbReference type="PATRIC" id="fig|361041.3.peg.1311"/>
<evidence type="ECO:0000313" key="4">
    <source>
        <dbReference type="EMBL" id="KKB78782.1"/>
    </source>
</evidence>
<dbReference type="Proteomes" id="UP000033514">
    <property type="component" value="Unassembled WGS sequence"/>
</dbReference>
<feature type="domain" description="Nudix hydrolase" evidence="3">
    <location>
        <begin position="1"/>
        <end position="133"/>
    </location>
</feature>
<dbReference type="RefSeq" id="WP_046142859.1">
    <property type="nucleotide sequence ID" value="NZ_LAJG01000021.1"/>
</dbReference>
<dbReference type="PROSITE" id="PS51462">
    <property type="entry name" value="NUDIX"/>
    <property type="match status" value="1"/>
</dbReference>
<dbReference type="Gene3D" id="3.90.79.10">
    <property type="entry name" value="Nucleoside Triphosphate Pyrophosphohydrolase"/>
    <property type="match status" value="1"/>
</dbReference>
<evidence type="ECO:0000259" key="3">
    <source>
        <dbReference type="PROSITE" id="PS51462"/>
    </source>
</evidence>
<dbReference type="AlphaFoldDB" id="A0A0F5LAZ7"/>
<accession>A0A0F5LAZ7</accession>
<sequence length="150" mass="17079">MRHRISAGVLALRDDRILLVRHLRPGVHDFWAGPGGGVEGFEQLHEAAEREAFEETGLRVKARSMAYIDELVDRTGRAVKFWFLADYVSGEIDITRNPALGESIKDAGWFSEDSLPEGYVFPEILRDGFWQERQKGFVAPIKLPLRHSIF</sequence>
<dbReference type="PANTHER" id="PTHR43046:SF16">
    <property type="entry name" value="ADP-RIBOSE PYROPHOSPHATASE YJHB-RELATED"/>
    <property type="match status" value="1"/>
</dbReference>
<dbReference type="PROSITE" id="PS00893">
    <property type="entry name" value="NUDIX_BOX"/>
    <property type="match status" value="1"/>
</dbReference>
<dbReference type="PANTHER" id="PTHR43046">
    <property type="entry name" value="GDP-MANNOSE MANNOSYL HYDROLASE"/>
    <property type="match status" value="1"/>
</dbReference>
<comment type="caution">
    <text evidence="4">The sequence shown here is derived from an EMBL/GenBank/DDBJ whole genome shotgun (WGS) entry which is preliminary data.</text>
</comment>
<dbReference type="InterPro" id="IPR015797">
    <property type="entry name" value="NUDIX_hydrolase-like_dom_sf"/>
</dbReference>
<name>A0A0F5LAZ7_9HYPH</name>
<evidence type="ECO:0000256" key="2">
    <source>
        <dbReference type="ARBA" id="ARBA00022801"/>
    </source>
</evidence>
<proteinExistence type="predicted"/>
<keyword evidence="5" id="KW-1185">Reference proteome</keyword>
<dbReference type="Pfam" id="PF00293">
    <property type="entry name" value="NUDIX"/>
    <property type="match status" value="1"/>
</dbReference>
<evidence type="ECO:0000313" key="5">
    <source>
        <dbReference type="Proteomes" id="UP000033514"/>
    </source>
</evidence>
<keyword evidence="2" id="KW-0378">Hydrolase</keyword>
<dbReference type="InterPro" id="IPR020084">
    <property type="entry name" value="NUDIX_hydrolase_CS"/>
</dbReference>
<dbReference type="SUPFAM" id="SSF55811">
    <property type="entry name" value="Nudix"/>
    <property type="match status" value="1"/>
</dbReference>
<dbReference type="EMBL" id="LAJG01000021">
    <property type="protein sequence ID" value="KKB78782.1"/>
    <property type="molecule type" value="Genomic_DNA"/>
</dbReference>
<comment type="cofactor">
    <cofactor evidence="1">
        <name>Mg(2+)</name>
        <dbReference type="ChEBI" id="CHEBI:18420"/>
    </cofactor>
</comment>
<protein>
    <recommendedName>
        <fullName evidence="3">Nudix hydrolase domain-containing protein</fullName>
    </recommendedName>
</protein>
<evidence type="ECO:0000256" key="1">
    <source>
        <dbReference type="ARBA" id="ARBA00001946"/>
    </source>
</evidence>
<dbReference type="STRING" id="361041.VW35_09775"/>
<dbReference type="InterPro" id="IPR000086">
    <property type="entry name" value="NUDIX_hydrolase_dom"/>
</dbReference>
<gene>
    <name evidence="4" type="ORF">VW35_09775</name>
</gene>
<reference evidence="4 5" key="1">
    <citation type="submission" date="2015-03" db="EMBL/GenBank/DDBJ databases">
        <authorList>
            <person name="Hassan Y.I."/>
            <person name="Lepp D."/>
            <person name="Zhou T."/>
        </authorList>
    </citation>
    <scope>NUCLEOTIDE SEQUENCE [LARGE SCALE GENOMIC DNA]</scope>
    <source>
        <strain evidence="4 5">GH2-10</strain>
    </source>
</reference>